<dbReference type="RefSeq" id="WP_113984049.1">
    <property type="nucleotide sequence ID" value="NZ_QMEY01000015.1"/>
</dbReference>
<dbReference type="Proteomes" id="UP000253303">
    <property type="component" value="Unassembled WGS sequence"/>
</dbReference>
<evidence type="ECO:0000313" key="3">
    <source>
        <dbReference type="Proteomes" id="UP000253303"/>
    </source>
</evidence>
<comment type="caution">
    <text evidence="2">The sequence shown here is derived from an EMBL/GenBank/DDBJ whole genome shotgun (WGS) entry which is preliminary data.</text>
</comment>
<name>A0A366LTS5_9ACTN</name>
<sequence length="141" mass="14413">MAQTLGLTVPARGPHAHGVPSGTSTSAGGPQAGPRSLGAPEHAVPQAVRETAHELDATSAQVAIPWPRTRSATVPPTLDARNAAQPQDTLRAPDLTPPDHAVRRLEAATDLTPSAPGDFPTQADQAVPGKASARLDGRPLP</sequence>
<evidence type="ECO:0000313" key="2">
    <source>
        <dbReference type="EMBL" id="RBQ16769.1"/>
    </source>
</evidence>
<dbReference type="SUPFAM" id="SSF51430">
    <property type="entry name" value="NAD(P)-linked oxidoreductase"/>
    <property type="match status" value="1"/>
</dbReference>
<proteinExistence type="predicted"/>
<dbReference type="EMBL" id="QMEY01000015">
    <property type="protein sequence ID" value="RBQ16769.1"/>
    <property type="molecule type" value="Genomic_DNA"/>
</dbReference>
<dbReference type="AlphaFoldDB" id="A0A366LTS5"/>
<reference evidence="2 3" key="1">
    <citation type="submission" date="2018-06" db="EMBL/GenBank/DDBJ databases">
        <title>Sphaerisporangium craniellae sp. nov., isolated from a marine sponge in the South China Sea.</title>
        <authorList>
            <person name="Li L."/>
        </authorList>
    </citation>
    <scope>NUCLEOTIDE SEQUENCE [LARGE SCALE GENOMIC DNA]</scope>
    <source>
        <strain evidence="2 3">LHW63015</strain>
    </source>
</reference>
<evidence type="ECO:0000256" key="1">
    <source>
        <dbReference type="SAM" id="MobiDB-lite"/>
    </source>
</evidence>
<organism evidence="2 3">
    <name type="scientific">Spongiactinospora rosea</name>
    <dbReference type="NCBI Taxonomy" id="2248750"/>
    <lineage>
        <taxon>Bacteria</taxon>
        <taxon>Bacillati</taxon>
        <taxon>Actinomycetota</taxon>
        <taxon>Actinomycetes</taxon>
        <taxon>Streptosporangiales</taxon>
        <taxon>Streptosporangiaceae</taxon>
        <taxon>Spongiactinospora</taxon>
    </lineage>
</organism>
<dbReference type="Gene3D" id="3.20.20.100">
    <property type="entry name" value="NADP-dependent oxidoreductase domain"/>
    <property type="match status" value="1"/>
</dbReference>
<protein>
    <submittedName>
        <fullName evidence="2">Uncharacterized protein</fullName>
    </submittedName>
</protein>
<gene>
    <name evidence="2" type="ORF">DP939_29330</name>
</gene>
<keyword evidence="3" id="KW-1185">Reference proteome</keyword>
<feature type="region of interest" description="Disordered" evidence="1">
    <location>
        <begin position="1"/>
        <end position="141"/>
    </location>
</feature>
<accession>A0A366LTS5</accession>
<dbReference type="InterPro" id="IPR036812">
    <property type="entry name" value="NAD(P)_OxRdtase_dom_sf"/>
</dbReference>